<evidence type="ECO:0000256" key="3">
    <source>
        <dbReference type="ARBA" id="ARBA00012754"/>
    </source>
</evidence>
<dbReference type="PANTHER" id="PTHR43730">
    <property type="entry name" value="BETA-MANNOSIDASE"/>
    <property type="match status" value="1"/>
</dbReference>
<dbReference type="InterPro" id="IPR008979">
    <property type="entry name" value="Galactose-bd-like_sf"/>
</dbReference>
<dbReference type="Pfam" id="PF22666">
    <property type="entry name" value="Glyco_hydro_2_N2"/>
    <property type="match status" value="1"/>
</dbReference>
<dbReference type="EMBL" id="MVGC01000296">
    <property type="protein sequence ID" value="RJE20560.1"/>
    <property type="molecule type" value="Genomic_DNA"/>
</dbReference>
<dbReference type="InterPro" id="IPR006102">
    <property type="entry name" value="Ig-like_GH2"/>
</dbReference>
<comment type="caution">
    <text evidence="14">The sequence shown here is derived from an EMBL/GenBank/DDBJ whole genome shotgun (WGS) entry which is preliminary data.</text>
</comment>
<feature type="domain" description="Beta-mannosidase-like galactose-binding" evidence="13">
    <location>
        <begin position="3"/>
        <end position="129"/>
    </location>
</feature>
<organism evidence="14 15">
    <name type="scientific">Aspergillus sclerotialis</name>
    <dbReference type="NCBI Taxonomy" id="2070753"/>
    <lineage>
        <taxon>Eukaryota</taxon>
        <taxon>Fungi</taxon>
        <taxon>Dikarya</taxon>
        <taxon>Ascomycota</taxon>
        <taxon>Pezizomycotina</taxon>
        <taxon>Eurotiomycetes</taxon>
        <taxon>Eurotiomycetidae</taxon>
        <taxon>Eurotiales</taxon>
        <taxon>Aspergillaceae</taxon>
        <taxon>Aspergillus</taxon>
        <taxon>Aspergillus subgen. Polypaecilum</taxon>
    </lineage>
</organism>
<dbReference type="EC" id="3.2.1.25" evidence="3"/>
<dbReference type="STRING" id="2070753.A0A3A2ZD62"/>
<dbReference type="SUPFAM" id="SSF51445">
    <property type="entry name" value="(Trans)glycosidases"/>
    <property type="match status" value="1"/>
</dbReference>
<dbReference type="GO" id="GO:0000272">
    <property type="term" value="P:polysaccharide catabolic process"/>
    <property type="evidence" value="ECO:0007669"/>
    <property type="project" value="UniProtKB-KW"/>
</dbReference>
<evidence type="ECO:0000256" key="5">
    <source>
        <dbReference type="ARBA" id="ARBA00023277"/>
    </source>
</evidence>
<name>A0A3A2ZD62_9EURO</name>
<dbReference type="InterPro" id="IPR013783">
    <property type="entry name" value="Ig-like_fold"/>
</dbReference>
<proteinExistence type="inferred from homology"/>
<dbReference type="UniPathway" id="UPA00280"/>
<gene>
    <name evidence="14" type="ORF">PHISCL_07104</name>
</gene>
<evidence type="ECO:0000256" key="4">
    <source>
        <dbReference type="ARBA" id="ARBA00022801"/>
    </source>
</evidence>
<comment type="catalytic activity">
    <reaction evidence="1">
        <text>Hydrolysis of terminal, non-reducing beta-D-mannose residues in beta-D-mannosides.</text>
        <dbReference type="EC" id="3.2.1.25"/>
    </reaction>
</comment>
<sequence>MAAEWVGEKSWSYRVDLPPISRPEGSTVALVFEGLDTFAHVRLNGETILNSDNMFMPYRVNVTNHLRGENRLEIDFAPALLRAREIKAQHPDHKWVGFNGEMARLAVRKAQYHWGWDWGPVLMTAGPWRPVRLEVYHARISDLRVDYSVADNLSAVNGIVSAQVEGSADMAGVAVELAGETVYEGTAKVHNGEAKMDFSITQPSLWYPHGYGKQTQYTVRASLERNGDQLDKCSKTIGFRKAELVQEQDEVGRSFYFRINGIDTFCGGSDWIPGDSFLPRITPDKYRQWLETMVQGNQVMVRVWGGGIYEDDSFYDICDELGILVWQDFMFGCGNYPAFPSFLSSVKEEAIANVRRMRHHASIVIWAGNNEDYQVQEQCNLEYDFSNKDPESWLKTNFPARHIYEKILPEAVQQECTNAVYHPGSPWGDGKVTSDPTVGDIHQWNVWHGTQEKYQIFETLGGRFNSEFGMEAFPHIQTIQSFVSKASEMHPQSHTLDFHNKADGHERRIATYIIENFRLTTGLEAYIHLTQLMQAEALMFAYRGWRRQWGQKRYCGGALVWQINDCWPGTSWAIIDYYLRKKAAYYALSRVLSPIAIGVQREHHDWSVVHARPAKSSRFHMWVVSNQTKPITATVELRYVSIESGQDIKPAFTKDISVTPNGTTDILDGMVDNVADEPYVLAARVFVSGQVVSRDADWPQPYKYLSFADRGVEVRQPNHGQKEGTMLVSAKRPTKGLVFEERDGVRLSDSAIDVIPGDDQIIQVSGLTGSTPLGYRYLGM</sequence>
<evidence type="ECO:0000256" key="2">
    <source>
        <dbReference type="ARBA" id="ARBA00004740"/>
    </source>
</evidence>
<protein>
    <recommendedName>
        <fullName evidence="9">Beta-mannosidase B</fullName>
        <ecNumber evidence="3">3.2.1.25</ecNumber>
    </recommendedName>
    <alternativeName>
        <fullName evidence="10">Mannanase B</fullName>
    </alternativeName>
</protein>
<comment type="similarity">
    <text evidence="8">Belongs to the glycosyl hydrolase 2 family. Beta-mannosidase B subfamily.</text>
</comment>
<dbReference type="SUPFAM" id="SSF49303">
    <property type="entry name" value="beta-Galactosidase/glucuronidase domain"/>
    <property type="match status" value="2"/>
</dbReference>
<evidence type="ECO:0000313" key="15">
    <source>
        <dbReference type="Proteomes" id="UP000266188"/>
    </source>
</evidence>
<dbReference type="GO" id="GO:0004567">
    <property type="term" value="F:beta-mannosidase activity"/>
    <property type="evidence" value="ECO:0007669"/>
    <property type="project" value="UniProtKB-EC"/>
</dbReference>
<dbReference type="Gene3D" id="2.60.120.260">
    <property type="entry name" value="Galactose-binding domain-like"/>
    <property type="match status" value="1"/>
</dbReference>
<dbReference type="InterPro" id="IPR017853">
    <property type="entry name" value="GH"/>
</dbReference>
<reference evidence="15" key="1">
    <citation type="submission" date="2017-02" db="EMBL/GenBank/DDBJ databases">
        <authorList>
            <person name="Tafer H."/>
            <person name="Lopandic K."/>
        </authorList>
    </citation>
    <scope>NUCLEOTIDE SEQUENCE [LARGE SCALE GENOMIC DNA]</scope>
    <source>
        <strain evidence="15">CBS 366.77</strain>
    </source>
</reference>
<evidence type="ECO:0000313" key="14">
    <source>
        <dbReference type="EMBL" id="RJE20560.1"/>
    </source>
</evidence>
<keyword evidence="4" id="KW-0378">Hydrolase</keyword>
<feature type="domain" description="Glycoside hydrolase family 2 immunoglobulin-like beta-sandwich" evidence="11">
    <location>
        <begin position="138"/>
        <end position="240"/>
    </location>
</feature>
<dbReference type="PANTHER" id="PTHR43730:SF1">
    <property type="entry name" value="BETA-MANNOSIDASE"/>
    <property type="match status" value="1"/>
</dbReference>
<keyword evidence="7" id="KW-0624">Polysaccharide degradation</keyword>
<dbReference type="FunFam" id="3.20.20.80:FF:000050">
    <property type="entry name" value="Beta-mannosidase B"/>
    <property type="match status" value="1"/>
</dbReference>
<feature type="domain" description="Mannosidase Ig/CBM-like" evidence="12">
    <location>
        <begin position="618"/>
        <end position="704"/>
    </location>
</feature>
<dbReference type="InterPro" id="IPR041447">
    <property type="entry name" value="Mannosidase_ig"/>
</dbReference>
<evidence type="ECO:0000256" key="7">
    <source>
        <dbReference type="ARBA" id="ARBA00023326"/>
    </source>
</evidence>
<dbReference type="InterPro" id="IPR050887">
    <property type="entry name" value="Beta-mannosidase_GH2"/>
</dbReference>
<dbReference type="SUPFAM" id="SSF49785">
    <property type="entry name" value="Galactose-binding domain-like"/>
    <property type="match status" value="1"/>
</dbReference>
<dbReference type="Gene3D" id="2.60.40.10">
    <property type="entry name" value="Immunoglobulins"/>
    <property type="match status" value="1"/>
</dbReference>
<keyword evidence="6" id="KW-0326">Glycosidase</keyword>
<dbReference type="OrthoDB" id="2866996at2759"/>
<evidence type="ECO:0000256" key="9">
    <source>
        <dbReference type="ARBA" id="ARBA00041069"/>
    </source>
</evidence>
<evidence type="ECO:0000256" key="1">
    <source>
        <dbReference type="ARBA" id="ARBA00000829"/>
    </source>
</evidence>
<dbReference type="Proteomes" id="UP000266188">
    <property type="component" value="Unassembled WGS sequence"/>
</dbReference>
<evidence type="ECO:0000259" key="12">
    <source>
        <dbReference type="Pfam" id="PF17786"/>
    </source>
</evidence>
<accession>A0A3A2ZD62</accession>
<comment type="pathway">
    <text evidence="2">Glycan metabolism; N-glycan degradation.</text>
</comment>
<keyword evidence="15" id="KW-1185">Reference proteome</keyword>
<keyword evidence="5" id="KW-0119">Carbohydrate metabolism</keyword>
<evidence type="ECO:0000256" key="8">
    <source>
        <dbReference type="ARBA" id="ARBA00038429"/>
    </source>
</evidence>
<dbReference type="AlphaFoldDB" id="A0A3A2ZD62"/>
<dbReference type="Pfam" id="PF17786">
    <property type="entry name" value="Mannosidase_ig"/>
    <property type="match status" value="1"/>
</dbReference>
<evidence type="ECO:0000256" key="6">
    <source>
        <dbReference type="ARBA" id="ARBA00023295"/>
    </source>
</evidence>
<dbReference type="InterPro" id="IPR054593">
    <property type="entry name" value="Beta-mannosidase-like_N2"/>
</dbReference>
<dbReference type="Gene3D" id="3.20.20.80">
    <property type="entry name" value="Glycosidases"/>
    <property type="match status" value="1"/>
</dbReference>
<evidence type="ECO:0000259" key="13">
    <source>
        <dbReference type="Pfam" id="PF22666"/>
    </source>
</evidence>
<evidence type="ECO:0000259" key="11">
    <source>
        <dbReference type="Pfam" id="PF00703"/>
    </source>
</evidence>
<evidence type="ECO:0000256" key="10">
    <source>
        <dbReference type="ARBA" id="ARBA00041614"/>
    </source>
</evidence>
<dbReference type="GO" id="GO:0006516">
    <property type="term" value="P:glycoprotein catabolic process"/>
    <property type="evidence" value="ECO:0007669"/>
    <property type="project" value="TreeGrafter"/>
</dbReference>
<dbReference type="InterPro" id="IPR036156">
    <property type="entry name" value="Beta-gal/glucu_dom_sf"/>
</dbReference>
<dbReference type="Pfam" id="PF00703">
    <property type="entry name" value="Glyco_hydro_2"/>
    <property type="match status" value="1"/>
</dbReference>